<dbReference type="InterPro" id="IPR011075">
    <property type="entry name" value="TetR_C"/>
</dbReference>
<dbReference type="SUPFAM" id="SSF48498">
    <property type="entry name" value="Tetracyclin repressor-like, C-terminal domain"/>
    <property type="match status" value="1"/>
</dbReference>
<keyword evidence="2 4" id="KW-0238">DNA-binding</keyword>
<reference evidence="7" key="1">
    <citation type="journal article" date="2019" name="Int. J. Syst. Evol. Microbiol.">
        <title>The Global Catalogue of Microorganisms (GCM) 10K type strain sequencing project: providing services to taxonomists for standard genome sequencing and annotation.</title>
        <authorList>
            <consortium name="The Broad Institute Genomics Platform"/>
            <consortium name="The Broad Institute Genome Sequencing Center for Infectious Disease"/>
            <person name="Wu L."/>
            <person name="Ma J."/>
        </authorList>
    </citation>
    <scope>NUCLEOTIDE SEQUENCE [LARGE SCALE GENOMIC DNA]</scope>
    <source>
        <strain evidence="7">JCM 13318</strain>
    </source>
</reference>
<sequence>MTERTTKGRPLDDDLTRRVLAAVRSQLEDSGLVNLNIEKIASSVGCGKTTIYRRWPTKPELVAAAIVDGLKLGDMPDTGDVVEDLVEHAWQNLENFRRSKEEAKNNGLLLAMFNMDVIPIVSDSFMKVRHAMGREILSRAVERGQMSDEVDQDAIIDALAGFTLFRITLKPDLKAHDDEELRGTYRSLVRSLIGRAPEPR</sequence>
<protein>
    <submittedName>
        <fullName evidence="6">TetR/AcrR family transcriptional regulator</fullName>
    </submittedName>
</protein>
<dbReference type="InterPro" id="IPR001647">
    <property type="entry name" value="HTH_TetR"/>
</dbReference>
<evidence type="ECO:0000256" key="3">
    <source>
        <dbReference type="ARBA" id="ARBA00023163"/>
    </source>
</evidence>
<name>A0ABP4KQZ6_9MICO</name>
<keyword evidence="3" id="KW-0804">Transcription</keyword>
<dbReference type="Proteomes" id="UP001500177">
    <property type="component" value="Unassembled WGS sequence"/>
</dbReference>
<evidence type="ECO:0000256" key="2">
    <source>
        <dbReference type="ARBA" id="ARBA00023125"/>
    </source>
</evidence>
<dbReference type="Gene3D" id="1.10.357.10">
    <property type="entry name" value="Tetracycline Repressor, domain 2"/>
    <property type="match status" value="1"/>
</dbReference>
<proteinExistence type="predicted"/>
<feature type="domain" description="HTH tetR-type" evidence="5">
    <location>
        <begin position="13"/>
        <end position="73"/>
    </location>
</feature>
<dbReference type="PANTHER" id="PTHR30055:SF148">
    <property type="entry name" value="TETR-FAMILY TRANSCRIPTIONAL REGULATOR"/>
    <property type="match status" value="1"/>
</dbReference>
<dbReference type="PROSITE" id="PS50977">
    <property type="entry name" value="HTH_TETR_2"/>
    <property type="match status" value="1"/>
</dbReference>
<accession>A0ABP4KQZ6</accession>
<evidence type="ECO:0000313" key="6">
    <source>
        <dbReference type="EMBL" id="GAA1508586.1"/>
    </source>
</evidence>
<dbReference type="InterPro" id="IPR009057">
    <property type="entry name" value="Homeodomain-like_sf"/>
</dbReference>
<gene>
    <name evidence="6" type="ORF">GCM10009690_09420</name>
</gene>
<keyword evidence="7" id="KW-1185">Reference proteome</keyword>
<dbReference type="EMBL" id="BAAALX010000001">
    <property type="protein sequence ID" value="GAA1508586.1"/>
    <property type="molecule type" value="Genomic_DNA"/>
</dbReference>
<evidence type="ECO:0000259" key="5">
    <source>
        <dbReference type="PROSITE" id="PS50977"/>
    </source>
</evidence>
<evidence type="ECO:0000256" key="4">
    <source>
        <dbReference type="PROSITE-ProRule" id="PRU00335"/>
    </source>
</evidence>
<dbReference type="InterPro" id="IPR050109">
    <property type="entry name" value="HTH-type_TetR-like_transc_reg"/>
</dbReference>
<evidence type="ECO:0000256" key="1">
    <source>
        <dbReference type="ARBA" id="ARBA00023015"/>
    </source>
</evidence>
<dbReference type="InterPro" id="IPR036271">
    <property type="entry name" value="Tet_transcr_reg_TetR-rel_C_sf"/>
</dbReference>
<dbReference type="SUPFAM" id="SSF46689">
    <property type="entry name" value="Homeodomain-like"/>
    <property type="match status" value="1"/>
</dbReference>
<feature type="DNA-binding region" description="H-T-H motif" evidence="4">
    <location>
        <begin position="36"/>
        <end position="55"/>
    </location>
</feature>
<dbReference type="Gene3D" id="1.10.10.60">
    <property type="entry name" value="Homeodomain-like"/>
    <property type="match status" value="1"/>
</dbReference>
<dbReference type="Pfam" id="PF00440">
    <property type="entry name" value="TetR_N"/>
    <property type="match status" value="1"/>
</dbReference>
<dbReference type="Pfam" id="PF16859">
    <property type="entry name" value="TetR_C_11"/>
    <property type="match status" value="1"/>
</dbReference>
<dbReference type="PANTHER" id="PTHR30055">
    <property type="entry name" value="HTH-TYPE TRANSCRIPTIONAL REGULATOR RUTR"/>
    <property type="match status" value="1"/>
</dbReference>
<comment type="caution">
    <text evidence="6">The sequence shown here is derived from an EMBL/GenBank/DDBJ whole genome shotgun (WGS) entry which is preliminary data.</text>
</comment>
<keyword evidence="1" id="KW-0805">Transcription regulation</keyword>
<dbReference type="RefSeq" id="WP_173156385.1">
    <property type="nucleotide sequence ID" value="NZ_BAAALX010000001.1"/>
</dbReference>
<evidence type="ECO:0000313" key="7">
    <source>
        <dbReference type="Proteomes" id="UP001500177"/>
    </source>
</evidence>
<organism evidence="6 7">
    <name type="scientific">Brevibacterium permense</name>
    <dbReference type="NCBI Taxonomy" id="234834"/>
    <lineage>
        <taxon>Bacteria</taxon>
        <taxon>Bacillati</taxon>
        <taxon>Actinomycetota</taxon>
        <taxon>Actinomycetes</taxon>
        <taxon>Micrococcales</taxon>
        <taxon>Brevibacteriaceae</taxon>
        <taxon>Brevibacterium</taxon>
    </lineage>
</organism>